<evidence type="ECO:0000256" key="4">
    <source>
        <dbReference type="HAMAP-Rule" id="MF_00171"/>
    </source>
</evidence>
<dbReference type="Gene3D" id="3.30.70.580">
    <property type="entry name" value="Pseudouridine synthase I, catalytic domain, N-terminal subdomain"/>
    <property type="match status" value="1"/>
</dbReference>
<comment type="catalytic activity">
    <reaction evidence="4 7">
        <text>uridine(38/39/40) in tRNA = pseudouridine(38/39/40) in tRNA</text>
        <dbReference type="Rhea" id="RHEA:22376"/>
        <dbReference type="Rhea" id="RHEA-COMP:10085"/>
        <dbReference type="Rhea" id="RHEA-COMP:10087"/>
        <dbReference type="ChEBI" id="CHEBI:65314"/>
        <dbReference type="ChEBI" id="CHEBI:65315"/>
        <dbReference type="EC" id="5.4.99.12"/>
    </reaction>
</comment>
<keyword evidence="3 4" id="KW-0413">Isomerase</keyword>
<dbReference type="PANTHER" id="PTHR11142:SF0">
    <property type="entry name" value="TRNA PSEUDOURIDINE SYNTHASE-LIKE 1"/>
    <property type="match status" value="1"/>
</dbReference>
<dbReference type="Pfam" id="PF01416">
    <property type="entry name" value="PseudoU_synth_1"/>
    <property type="match status" value="2"/>
</dbReference>
<dbReference type="NCBIfam" id="TIGR00071">
    <property type="entry name" value="hisT_truA"/>
    <property type="match status" value="1"/>
</dbReference>
<dbReference type="Proteomes" id="UP000217065">
    <property type="component" value="Unassembled WGS sequence"/>
</dbReference>
<proteinExistence type="inferred from homology"/>
<evidence type="ECO:0000313" key="10">
    <source>
        <dbReference type="Proteomes" id="UP000217065"/>
    </source>
</evidence>
<accession>A0A264W4M7</accession>
<evidence type="ECO:0000256" key="7">
    <source>
        <dbReference type="RuleBase" id="RU003792"/>
    </source>
</evidence>
<dbReference type="InterPro" id="IPR020097">
    <property type="entry name" value="PsdUridine_synth_TruA_a/b_dom"/>
</dbReference>
<dbReference type="GO" id="GO:0031119">
    <property type="term" value="P:tRNA pseudouridine synthesis"/>
    <property type="evidence" value="ECO:0007669"/>
    <property type="project" value="UniProtKB-UniRule"/>
</dbReference>
<comment type="caution">
    <text evidence="9">The sequence shown here is derived from an EMBL/GenBank/DDBJ whole genome shotgun (WGS) entry which is preliminary data.</text>
</comment>
<evidence type="ECO:0000313" key="9">
    <source>
        <dbReference type="EMBL" id="OZS78524.1"/>
    </source>
</evidence>
<evidence type="ECO:0000256" key="1">
    <source>
        <dbReference type="ARBA" id="ARBA00009375"/>
    </source>
</evidence>
<dbReference type="InterPro" id="IPR001406">
    <property type="entry name" value="PsdUridine_synth_TruA"/>
</dbReference>
<feature type="domain" description="Pseudouridine synthase I TruA alpha/beta" evidence="8">
    <location>
        <begin position="5"/>
        <end position="104"/>
    </location>
</feature>
<evidence type="ECO:0000256" key="6">
    <source>
        <dbReference type="PIRSR" id="PIRSR001430-2"/>
    </source>
</evidence>
<dbReference type="FunFam" id="3.30.70.580:FF:000001">
    <property type="entry name" value="tRNA pseudouridine synthase A"/>
    <property type="match status" value="1"/>
</dbReference>
<name>A0A264W4M7_9BACL</name>
<dbReference type="GO" id="GO:0160147">
    <property type="term" value="F:tRNA pseudouridine(38-40) synthase activity"/>
    <property type="evidence" value="ECO:0007669"/>
    <property type="project" value="UniProtKB-EC"/>
</dbReference>
<dbReference type="GO" id="GO:0003723">
    <property type="term" value="F:RNA binding"/>
    <property type="evidence" value="ECO:0007669"/>
    <property type="project" value="InterPro"/>
</dbReference>
<dbReference type="Gene3D" id="3.30.70.660">
    <property type="entry name" value="Pseudouridine synthase I, catalytic domain, C-terminal subdomain"/>
    <property type="match status" value="1"/>
</dbReference>
<evidence type="ECO:0000256" key="5">
    <source>
        <dbReference type="PIRSR" id="PIRSR001430-1"/>
    </source>
</evidence>
<gene>
    <name evidence="4" type="primary">truA</name>
    <name evidence="9" type="ORF">CF394_05215</name>
</gene>
<evidence type="ECO:0000259" key="8">
    <source>
        <dbReference type="Pfam" id="PF01416"/>
    </source>
</evidence>
<comment type="similarity">
    <text evidence="1 4 7">Belongs to the tRNA pseudouridine synthase TruA family.</text>
</comment>
<feature type="domain" description="Pseudouridine synthase I TruA alpha/beta" evidence="8">
    <location>
        <begin position="144"/>
        <end position="246"/>
    </location>
</feature>
<dbReference type="OrthoDB" id="9811823at2"/>
<dbReference type="EMBL" id="NOKQ01000194">
    <property type="protein sequence ID" value="OZS78524.1"/>
    <property type="molecule type" value="Genomic_DNA"/>
</dbReference>
<dbReference type="AlphaFoldDB" id="A0A264W4M7"/>
<dbReference type="SUPFAM" id="SSF55120">
    <property type="entry name" value="Pseudouridine synthase"/>
    <property type="match status" value="1"/>
</dbReference>
<dbReference type="EC" id="5.4.99.12" evidence="4"/>
<comment type="caution">
    <text evidence="4">Lacks conserved residue(s) required for the propagation of feature annotation.</text>
</comment>
<dbReference type="InterPro" id="IPR020094">
    <property type="entry name" value="TruA/RsuA/RluB/E/F_N"/>
</dbReference>
<feature type="binding site" evidence="4 6">
    <location>
        <position position="110"/>
    </location>
    <ligand>
        <name>substrate</name>
    </ligand>
</feature>
<dbReference type="InterPro" id="IPR020095">
    <property type="entry name" value="PsdUridine_synth_TruA_C"/>
</dbReference>
<dbReference type="PIRSF" id="PIRSF001430">
    <property type="entry name" value="tRNA_psdUrid_synth"/>
    <property type="match status" value="1"/>
</dbReference>
<dbReference type="HAMAP" id="MF_00171">
    <property type="entry name" value="TruA"/>
    <property type="match status" value="1"/>
</dbReference>
<dbReference type="RefSeq" id="WP_094942183.1">
    <property type="nucleotide sequence ID" value="NZ_NOKQ01000194.1"/>
</dbReference>
<dbReference type="InterPro" id="IPR020103">
    <property type="entry name" value="PsdUridine_synth_cat_dom_sf"/>
</dbReference>
<sequence>MRLRAIISYDGSGFSGYQVQPNGRTVQEEIETVLTKMHQGVKTRITASGRTDTGVHATGQVIHFDSELSIPPMGWVKGLNAQLPDDIRILQVEQVADDFHARFDVQWKTYRYKWTLEDIPMPFERHMVSYVQGKRPELSRMQEAANHLIGEHDFRSFSATNTSIQDFVRSIYEARLEQHDHQLHLVITGNGFLYNMVRIIAGTLWEIGIGKREPSEMIEIIAAMDRSKAGKTAPPQGLYLEKVGYETL</sequence>
<dbReference type="PANTHER" id="PTHR11142">
    <property type="entry name" value="PSEUDOURIDYLATE SYNTHASE"/>
    <property type="match status" value="1"/>
</dbReference>
<keyword evidence="10" id="KW-1185">Reference proteome</keyword>
<dbReference type="CDD" id="cd02570">
    <property type="entry name" value="PseudoU_synth_EcTruA"/>
    <property type="match status" value="1"/>
</dbReference>
<protein>
    <recommendedName>
        <fullName evidence="4">tRNA pseudouridine synthase A</fullName>
        <ecNumber evidence="4">5.4.99.12</ecNumber>
    </recommendedName>
    <alternativeName>
        <fullName evidence="4">tRNA pseudouridine(38-40) synthase</fullName>
    </alternativeName>
    <alternativeName>
        <fullName evidence="4">tRNA pseudouridylate synthase I</fullName>
    </alternativeName>
    <alternativeName>
        <fullName evidence="4">tRNA-uridine isomerase I</fullName>
    </alternativeName>
</protein>
<feature type="active site" description="Nucleophile" evidence="4 5">
    <location>
        <position position="52"/>
    </location>
</feature>
<reference evidence="9 10" key="1">
    <citation type="submission" date="2017-07" db="EMBL/GenBank/DDBJ databases">
        <title>Tetzosporium hominis gen.nov. sp.nov.</title>
        <authorList>
            <person name="Tetz G."/>
            <person name="Tetz V."/>
        </authorList>
    </citation>
    <scope>NUCLEOTIDE SEQUENCE [LARGE SCALE GENOMIC DNA]</scope>
    <source>
        <strain evidence="9 10">VT-49</strain>
    </source>
</reference>
<evidence type="ECO:0000256" key="2">
    <source>
        <dbReference type="ARBA" id="ARBA00022694"/>
    </source>
</evidence>
<evidence type="ECO:0000256" key="3">
    <source>
        <dbReference type="ARBA" id="ARBA00023235"/>
    </source>
</evidence>
<keyword evidence="2 4" id="KW-0819">tRNA processing</keyword>
<comment type="function">
    <text evidence="4">Formation of pseudouridine at positions 38, 39 and 40 in the anticodon stem and loop of transfer RNAs.</text>
</comment>
<organism evidence="9 10">
    <name type="scientific">Tetzosporium hominis</name>
    <dbReference type="NCBI Taxonomy" id="2020506"/>
    <lineage>
        <taxon>Bacteria</taxon>
        <taxon>Bacillati</taxon>
        <taxon>Bacillota</taxon>
        <taxon>Bacilli</taxon>
        <taxon>Bacillales</taxon>
        <taxon>Caryophanaceae</taxon>
        <taxon>Tetzosporium</taxon>
    </lineage>
</organism>
<comment type="subunit">
    <text evidence="4">Homodimer.</text>
</comment>